<gene>
    <name evidence="2" type="ORF">D0Y65_040623</name>
</gene>
<dbReference type="AlphaFoldDB" id="A0A445GSD2"/>
<dbReference type="PANTHER" id="PTHR23130:SF167">
    <property type="entry name" value="CYTOCHROME B561 AND DOMON DOMAIN-CONTAINING PROTEIN"/>
    <property type="match status" value="1"/>
</dbReference>
<comment type="caution">
    <text evidence="2">The sequence shown here is derived from an EMBL/GenBank/DDBJ whole genome shotgun (WGS) entry which is preliminary data.</text>
</comment>
<keyword evidence="1" id="KW-0472">Membrane</keyword>
<keyword evidence="3" id="KW-1185">Reference proteome</keyword>
<protein>
    <submittedName>
        <fullName evidence="2">Cytochrome b561 and DOMON domain-containing protein</fullName>
    </submittedName>
</protein>
<evidence type="ECO:0000256" key="1">
    <source>
        <dbReference type="SAM" id="Phobius"/>
    </source>
</evidence>
<reference evidence="2 3" key="1">
    <citation type="submission" date="2018-09" db="EMBL/GenBank/DDBJ databases">
        <title>A high-quality reference genome of wild soybean provides a powerful tool to mine soybean genomes.</title>
        <authorList>
            <person name="Xie M."/>
            <person name="Chung C.Y.L."/>
            <person name="Li M.-W."/>
            <person name="Wong F.-L."/>
            <person name="Chan T.-F."/>
            <person name="Lam H.-M."/>
        </authorList>
    </citation>
    <scope>NUCLEOTIDE SEQUENCE [LARGE SCALE GENOMIC DNA]</scope>
    <source>
        <strain evidence="3">cv. W05</strain>
        <tissue evidence="2">Hypocotyl of etiolated seedlings</tissue>
    </source>
</reference>
<organism evidence="2 3">
    <name type="scientific">Glycine soja</name>
    <name type="common">Wild soybean</name>
    <dbReference type="NCBI Taxonomy" id="3848"/>
    <lineage>
        <taxon>Eukaryota</taxon>
        <taxon>Viridiplantae</taxon>
        <taxon>Streptophyta</taxon>
        <taxon>Embryophyta</taxon>
        <taxon>Tracheophyta</taxon>
        <taxon>Spermatophyta</taxon>
        <taxon>Magnoliopsida</taxon>
        <taxon>eudicotyledons</taxon>
        <taxon>Gunneridae</taxon>
        <taxon>Pentapetalae</taxon>
        <taxon>rosids</taxon>
        <taxon>fabids</taxon>
        <taxon>Fabales</taxon>
        <taxon>Fabaceae</taxon>
        <taxon>Papilionoideae</taxon>
        <taxon>50 kb inversion clade</taxon>
        <taxon>NPAAA clade</taxon>
        <taxon>indigoferoid/millettioid clade</taxon>
        <taxon>Phaseoleae</taxon>
        <taxon>Glycine</taxon>
        <taxon>Glycine subgen. Soja</taxon>
    </lineage>
</organism>
<feature type="transmembrane region" description="Helical" evidence="1">
    <location>
        <begin position="86"/>
        <end position="107"/>
    </location>
</feature>
<evidence type="ECO:0000313" key="3">
    <source>
        <dbReference type="Proteomes" id="UP000289340"/>
    </source>
</evidence>
<evidence type="ECO:0000313" key="2">
    <source>
        <dbReference type="EMBL" id="RZB64149.1"/>
    </source>
</evidence>
<keyword evidence="1" id="KW-1133">Transmembrane helix</keyword>
<dbReference type="Proteomes" id="UP000289340">
    <property type="component" value="Chromosome 15"/>
</dbReference>
<dbReference type="EMBL" id="QZWG01000015">
    <property type="protein sequence ID" value="RZB64149.1"/>
    <property type="molecule type" value="Genomic_DNA"/>
</dbReference>
<dbReference type="PANTHER" id="PTHR23130">
    <property type="entry name" value="CYTOCHROME B561 AND DOMON DOMAIN-CONTAINING PROTEIN"/>
    <property type="match status" value="1"/>
</dbReference>
<keyword evidence="1" id="KW-0812">Transmembrane</keyword>
<name>A0A445GSD2_GLYSO</name>
<proteinExistence type="predicted"/>
<accession>A0A445GSD2</accession>
<sequence>MYVDVASLRKDKYTLELDSTSINAEASSLLAAINWVIDLRPHNVIFELSFFDNVHNSTNMISELGFILNKQIGEKQQRYNKLDSNMVGKLLVMRLVLVIYMLSTVILKSSAQACKNKTFNDNKVFAKCRDLPQSSSYLYWTYDQATGKLDMTFTHAGITAPERWVAWAINPNNNLKTAMVGAHAGSGGAPRAYTTSTTNYSTHLEEGNISYPHSGLAATRQNNEITIYAILHQSCSPLARWSSL</sequence>